<protein>
    <recommendedName>
        <fullName evidence="13">Thiol-activated cytolysin</fullName>
    </recommendedName>
</protein>
<dbReference type="InterPro" id="IPR036359">
    <property type="entry name" value="Thiol_cytolysin_sf"/>
</dbReference>
<dbReference type="AlphaFoldDB" id="A0AA40IVM8"/>
<dbReference type="Pfam" id="PF17440">
    <property type="entry name" value="Thiol_cytolys_C"/>
    <property type="match status" value="1"/>
</dbReference>
<dbReference type="SUPFAM" id="SSF56978">
    <property type="entry name" value="Perfringolysin"/>
    <property type="match status" value="1"/>
</dbReference>
<evidence type="ECO:0000256" key="8">
    <source>
        <dbReference type="ARBA" id="ARBA00022852"/>
    </source>
</evidence>
<sequence length="547" mass="61708">MKTTKNKLRLLARVLVVIMLMGLIYNGNSKNNIVLANPNDEISITLDDKENEKLQNNESGQPVKSNDPSSQIEDEKAKHNSAEIDEKIYGLSYDPKKILTSKGEKVENFIPAESYEDFGKYIVIKREKKSIEDSTADISIIDSINDRTYPGAIQLANTNLIENRPDIISCERKPITISIDLPGMTKDGTKVVKSPTYSSVNSAINSILDTWNTKYSQKYTIPTRVSYSDTMVYSKSQLSTMFGCNFKALNKALNIDFNSIFKGEKKVMLVAYKQIFYTVTVDAPNRPSDVFGDNITFNELALKGINNDNPPAYVSNVAYGRTIYVKLETTSKNANVKAAFKALIDNQDISSNAEYKDILNQSSFTATVLGGGAQEHNKIITKDFNKIRNIIKNNSVYSPQNPGYPISYTTTFLKDNHIATVNNKTEYVETTATEYNNGKIILDHSGAYVARFQVTWDEVSYDKQGNEIIEHKGWSGNNYSRTAHFNTEICLKGNARNICVEIKECTGLAWEWWRTVVDVKNIPLVKERTFYIWGTTLYPKHSIEEKL</sequence>
<dbReference type="InterPro" id="IPR001869">
    <property type="entry name" value="Thiol_cytolysin"/>
</dbReference>
<keyword evidence="5 13" id="KW-0800">Toxin</keyword>
<keyword evidence="4 13" id="KW-0964">Secreted</keyword>
<keyword evidence="10" id="KW-0843">Virulence</keyword>
<dbReference type="PRINTS" id="PR01400">
    <property type="entry name" value="TACYTOLYSIN"/>
</dbReference>
<dbReference type="GO" id="GO:0015485">
    <property type="term" value="F:cholesterol binding"/>
    <property type="evidence" value="ECO:0007669"/>
    <property type="project" value="InterPro"/>
</dbReference>
<comment type="similarity">
    <text evidence="2 13">Belongs to the cholesterol-dependent cytolysin family.</text>
</comment>
<evidence type="ECO:0000313" key="17">
    <source>
        <dbReference type="Proteomes" id="UP000027770"/>
    </source>
</evidence>
<keyword evidence="12 13" id="KW-0472">Membrane</keyword>
<name>A0AA40IVM8_CLONO</name>
<comment type="caution">
    <text evidence="16">The sequence shown here is derived from an EMBL/GenBank/DDBJ whole genome shotgun (WGS) entry which is preliminary data.</text>
</comment>
<keyword evidence="8 13" id="KW-0204">Cytolysis</keyword>
<evidence type="ECO:0000256" key="14">
    <source>
        <dbReference type="SAM" id="MobiDB-lite"/>
    </source>
</evidence>
<organism evidence="16 17">
    <name type="scientific">Clostridium novyi B str. ATCC 27606</name>
    <dbReference type="NCBI Taxonomy" id="1443123"/>
    <lineage>
        <taxon>Bacteria</taxon>
        <taxon>Bacillati</taxon>
        <taxon>Bacillota</taxon>
        <taxon>Clostridia</taxon>
        <taxon>Eubacteriales</taxon>
        <taxon>Clostridiaceae</taxon>
        <taxon>Clostridium</taxon>
    </lineage>
</organism>
<dbReference type="Gene3D" id="3.90.840.10">
    <property type="entry name" value="Thiol-activated cytolysin superfamily/Thiol-activated cytolysin, alpha-beta domain"/>
    <property type="match status" value="1"/>
</dbReference>
<dbReference type="RefSeq" id="WP_039218262.1">
    <property type="nucleotide sequence ID" value="NZ_JENW01000039.1"/>
</dbReference>
<evidence type="ECO:0000256" key="7">
    <source>
        <dbReference type="ARBA" id="ARBA00022735"/>
    </source>
</evidence>
<dbReference type="Gene3D" id="2.60.40.1430">
    <property type="entry name" value="Perfringolysin, domain 4"/>
    <property type="match status" value="1"/>
</dbReference>
<keyword evidence="3 13" id="KW-1134">Transmembrane beta strand</keyword>
<evidence type="ECO:0000256" key="11">
    <source>
        <dbReference type="ARBA" id="ARBA00023121"/>
    </source>
</evidence>
<comment type="subcellular location">
    <subcellularLocation>
        <location evidence="1">Host membrane</location>
        <topology evidence="1">Multi-pass membrane protein</topology>
    </subcellularLocation>
    <subcellularLocation>
        <location evidence="13">Secreted</location>
    </subcellularLocation>
    <subcellularLocation>
        <location evidence="13">Host cell membrane</location>
        <topology evidence="13">Multi-pass membrane protein</topology>
    </subcellularLocation>
</comment>
<keyword evidence="11 13" id="KW-0446">Lipid-binding</keyword>
<keyword evidence="6 13" id="KW-0812">Transmembrane</keyword>
<evidence type="ECO:0000256" key="6">
    <source>
        <dbReference type="ARBA" id="ARBA00022692"/>
    </source>
</evidence>
<accession>A0AA40IVM8</accession>
<evidence type="ECO:0000256" key="3">
    <source>
        <dbReference type="ARBA" id="ARBA00022452"/>
    </source>
</evidence>
<feature type="region of interest" description="Disordered" evidence="14">
    <location>
        <begin position="54"/>
        <end position="79"/>
    </location>
</feature>
<gene>
    <name evidence="16" type="ORF">Z959_07990</name>
</gene>
<evidence type="ECO:0000313" key="16">
    <source>
        <dbReference type="EMBL" id="KEI17006.1"/>
    </source>
</evidence>
<dbReference type="InterPro" id="IPR035390">
    <property type="entry name" value="Thiol_cytolys_C"/>
</dbReference>
<evidence type="ECO:0000256" key="5">
    <source>
        <dbReference type="ARBA" id="ARBA00022656"/>
    </source>
</evidence>
<dbReference type="InterPro" id="IPR036363">
    <property type="entry name" value="Thiol_cytolysin_ab_sf"/>
</dbReference>
<evidence type="ECO:0000256" key="4">
    <source>
        <dbReference type="ARBA" id="ARBA00022525"/>
    </source>
</evidence>
<dbReference type="GO" id="GO:0020002">
    <property type="term" value="C:host cell plasma membrane"/>
    <property type="evidence" value="ECO:0007669"/>
    <property type="project" value="UniProtKB-SubCell"/>
</dbReference>
<proteinExistence type="inferred from homology"/>
<dbReference type="Pfam" id="PF01289">
    <property type="entry name" value="Thiol_cytolysin"/>
    <property type="match status" value="1"/>
</dbReference>
<evidence type="ECO:0000256" key="13">
    <source>
        <dbReference type="RuleBase" id="RU364025"/>
    </source>
</evidence>
<evidence type="ECO:0000256" key="1">
    <source>
        <dbReference type="ARBA" id="ARBA00004301"/>
    </source>
</evidence>
<dbReference type="GO" id="GO:0031640">
    <property type="term" value="P:killing of cells of another organism"/>
    <property type="evidence" value="ECO:0007669"/>
    <property type="project" value="UniProtKB-KW"/>
</dbReference>
<reference evidence="16 17" key="1">
    <citation type="submission" date="2014-02" db="EMBL/GenBank/DDBJ databases">
        <title>Plasmidome dynamics in the species complex Clostridium novyi sensu lato converts strains of independent lineages into distinctly different pathogens.</title>
        <authorList>
            <person name="Skarin H."/>
            <person name="Segerman B."/>
        </authorList>
    </citation>
    <scope>NUCLEOTIDE SEQUENCE [LARGE SCALE GENOMIC DNA]</scope>
    <source>
        <strain evidence="16 17">ATCC 27606</strain>
    </source>
</reference>
<feature type="compositionally biased region" description="Polar residues" evidence="14">
    <location>
        <begin position="56"/>
        <end position="71"/>
    </location>
</feature>
<evidence type="ECO:0000256" key="12">
    <source>
        <dbReference type="ARBA" id="ARBA00023136"/>
    </source>
</evidence>
<dbReference type="PROSITE" id="PS00481">
    <property type="entry name" value="THIOL_CYTOLYSINS"/>
    <property type="match status" value="1"/>
</dbReference>
<evidence type="ECO:0000256" key="2">
    <source>
        <dbReference type="ARBA" id="ARBA00008503"/>
    </source>
</evidence>
<dbReference type="Gene3D" id="3.30.1040.20">
    <property type="match status" value="1"/>
</dbReference>
<evidence type="ECO:0000259" key="15">
    <source>
        <dbReference type="Pfam" id="PF17440"/>
    </source>
</evidence>
<dbReference type="EMBL" id="JENW01000039">
    <property type="protein sequence ID" value="KEI17006.1"/>
    <property type="molecule type" value="Genomic_DNA"/>
</dbReference>
<dbReference type="InterPro" id="IPR038700">
    <property type="entry name" value="Thiol_cytolys_C_sf"/>
</dbReference>
<dbReference type="Gene3D" id="3.40.30.40">
    <property type="entry name" value="Perfringolysin"/>
    <property type="match status" value="1"/>
</dbReference>
<keyword evidence="9 13" id="KW-1043">Host membrane</keyword>
<dbReference type="Proteomes" id="UP000027770">
    <property type="component" value="Unassembled WGS sequence"/>
</dbReference>
<evidence type="ECO:0000256" key="10">
    <source>
        <dbReference type="ARBA" id="ARBA00023026"/>
    </source>
</evidence>
<feature type="domain" description="Thiol-activated cytolysin C-terminal" evidence="15">
    <location>
        <begin position="439"/>
        <end position="540"/>
    </location>
</feature>
<keyword evidence="7 13" id="KW-0354">Hemolysis</keyword>
<dbReference type="GO" id="GO:0090729">
    <property type="term" value="F:toxin activity"/>
    <property type="evidence" value="ECO:0007669"/>
    <property type="project" value="UniProtKB-KW"/>
</dbReference>
<keyword evidence="17" id="KW-1185">Reference proteome</keyword>
<dbReference type="GO" id="GO:0005576">
    <property type="term" value="C:extracellular region"/>
    <property type="evidence" value="ECO:0007669"/>
    <property type="project" value="UniProtKB-SubCell"/>
</dbReference>
<keyword evidence="13" id="KW-1032">Host cell membrane</keyword>
<evidence type="ECO:0000256" key="9">
    <source>
        <dbReference type="ARBA" id="ARBA00022870"/>
    </source>
</evidence>
<comment type="function">
    <text evidence="13">A cholesterol-dependent toxin that causes cytolysis by forming pores in cholesterol containing host membranes. After binding to target membranes, the protein undergoes a major conformation change, leading to its insertion in the host membrane and formation of an oligomeric pore complex. Cholesterol is required for binding to host membranes, membrane insertion and pore formation; cholesterol binding is mediated by a Thr-Leu pair in the C-terminus. Can be reversibly inactivated by oxidation.</text>
</comment>